<evidence type="ECO:0000313" key="2">
    <source>
        <dbReference type="EMBL" id="GBP11942.1"/>
    </source>
</evidence>
<comment type="caution">
    <text evidence="2">The sequence shown here is derived from an EMBL/GenBank/DDBJ whole genome shotgun (WGS) entry which is preliminary data.</text>
</comment>
<dbReference type="AlphaFoldDB" id="A0A4C1TBV0"/>
<keyword evidence="3" id="KW-1185">Reference proteome</keyword>
<evidence type="ECO:0000256" key="1">
    <source>
        <dbReference type="SAM" id="MobiDB-lite"/>
    </source>
</evidence>
<reference evidence="2 3" key="1">
    <citation type="journal article" date="2019" name="Commun. Biol.">
        <title>The bagworm genome reveals a unique fibroin gene that provides high tensile strength.</title>
        <authorList>
            <person name="Kono N."/>
            <person name="Nakamura H."/>
            <person name="Ohtoshi R."/>
            <person name="Tomita M."/>
            <person name="Numata K."/>
            <person name="Arakawa K."/>
        </authorList>
    </citation>
    <scope>NUCLEOTIDE SEQUENCE [LARGE SCALE GENOMIC DNA]</scope>
</reference>
<protein>
    <submittedName>
        <fullName evidence="2">Uncharacterized protein</fullName>
    </submittedName>
</protein>
<accession>A0A4C1TBV0</accession>
<evidence type="ECO:0000313" key="3">
    <source>
        <dbReference type="Proteomes" id="UP000299102"/>
    </source>
</evidence>
<organism evidence="2 3">
    <name type="scientific">Eumeta variegata</name>
    <name type="common">Bagworm moth</name>
    <name type="synonym">Eumeta japonica</name>
    <dbReference type="NCBI Taxonomy" id="151549"/>
    <lineage>
        <taxon>Eukaryota</taxon>
        <taxon>Metazoa</taxon>
        <taxon>Ecdysozoa</taxon>
        <taxon>Arthropoda</taxon>
        <taxon>Hexapoda</taxon>
        <taxon>Insecta</taxon>
        <taxon>Pterygota</taxon>
        <taxon>Neoptera</taxon>
        <taxon>Endopterygota</taxon>
        <taxon>Lepidoptera</taxon>
        <taxon>Glossata</taxon>
        <taxon>Ditrysia</taxon>
        <taxon>Tineoidea</taxon>
        <taxon>Psychidae</taxon>
        <taxon>Oiketicinae</taxon>
        <taxon>Eumeta</taxon>
    </lineage>
</organism>
<proteinExistence type="predicted"/>
<feature type="region of interest" description="Disordered" evidence="1">
    <location>
        <begin position="25"/>
        <end position="44"/>
    </location>
</feature>
<dbReference type="EMBL" id="BGZK01004979">
    <property type="protein sequence ID" value="GBP11942.1"/>
    <property type="molecule type" value="Genomic_DNA"/>
</dbReference>
<dbReference type="Proteomes" id="UP000299102">
    <property type="component" value="Unassembled WGS sequence"/>
</dbReference>
<sequence>MKTAVLQVTAGAARRGHFIVTRPRPPHRRARLCPPRADSFYSKSTPRDPPFEFFVATNALKISITFPRITIKSSCGGARWPTTRRLSFHRCRDTTMTQATSPE</sequence>
<gene>
    <name evidence="2" type="ORF">EVAR_72608_1</name>
</gene>
<name>A0A4C1TBV0_EUMVA</name>